<dbReference type="AlphaFoldDB" id="A0A4P1RNM0"/>
<dbReference type="Gramene" id="OIW14860">
    <property type="protein sequence ID" value="OIW14860"/>
    <property type="gene ID" value="TanjilG_30579"/>
</dbReference>
<dbReference type="Proteomes" id="UP000188354">
    <property type="component" value="Chromosome LG03"/>
</dbReference>
<protein>
    <submittedName>
        <fullName evidence="2">Uncharacterized protein</fullName>
    </submittedName>
</protein>
<organism evidence="2 3">
    <name type="scientific">Lupinus angustifolius</name>
    <name type="common">Narrow-leaved blue lupine</name>
    <dbReference type="NCBI Taxonomy" id="3871"/>
    <lineage>
        <taxon>Eukaryota</taxon>
        <taxon>Viridiplantae</taxon>
        <taxon>Streptophyta</taxon>
        <taxon>Embryophyta</taxon>
        <taxon>Tracheophyta</taxon>
        <taxon>Spermatophyta</taxon>
        <taxon>Magnoliopsida</taxon>
        <taxon>eudicotyledons</taxon>
        <taxon>Gunneridae</taxon>
        <taxon>Pentapetalae</taxon>
        <taxon>rosids</taxon>
        <taxon>fabids</taxon>
        <taxon>Fabales</taxon>
        <taxon>Fabaceae</taxon>
        <taxon>Papilionoideae</taxon>
        <taxon>50 kb inversion clade</taxon>
        <taxon>genistoids sensu lato</taxon>
        <taxon>core genistoids</taxon>
        <taxon>Genisteae</taxon>
        <taxon>Lupinus</taxon>
    </lineage>
</organism>
<dbReference type="InterPro" id="IPR012442">
    <property type="entry name" value="DUF1645_plant"/>
</dbReference>
<dbReference type="Pfam" id="PF07816">
    <property type="entry name" value="DUF1645"/>
    <property type="match status" value="1"/>
</dbReference>
<evidence type="ECO:0000313" key="2">
    <source>
        <dbReference type="EMBL" id="OIW14860.1"/>
    </source>
</evidence>
<dbReference type="PANTHER" id="PTHR33095">
    <property type="entry name" value="OS07G0619500 PROTEIN"/>
    <property type="match status" value="1"/>
</dbReference>
<proteinExistence type="predicted"/>
<accession>A0A4P1RNM0</accession>
<reference evidence="2 3" key="1">
    <citation type="journal article" date="2017" name="Plant Biotechnol. J.">
        <title>A comprehensive draft genome sequence for lupin (Lupinus angustifolius), an emerging health food: insights into plant-microbe interactions and legume evolution.</title>
        <authorList>
            <person name="Hane J.K."/>
            <person name="Ming Y."/>
            <person name="Kamphuis L.G."/>
            <person name="Nelson M.N."/>
            <person name="Garg G."/>
            <person name="Atkins C.A."/>
            <person name="Bayer P.E."/>
            <person name="Bravo A."/>
            <person name="Bringans S."/>
            <person name="Cannon S."/>
            <person name="Edwards D."/>
            <person name="Foley R."/>
            <person name="Gao L.L."/>
            <person name="Harrison M.J."/>
            <person name="Huang W."/>
            <person name="Hurgobin B."/>
            <person name="Li S."/>
            <person name="Liu C.W."/>
            <person name="McGrath A."/>
            <person name="Morahan G."/>
            <person name="Murray J."/>
            <person name="Weller J."/>
            <person name="Jian J."/>
            <person name="Singh K.B."/>
        </authorList>
    </citation>
    <scope>NUCLEOTIDE SEQUENCE [LARGE SCALE GENOMIC DNA]</scope>
    <source>
        <strain evidence="3">cv. Tanjil</strain>
        <tissue evidence="2">Whole plant</tissue>
    </source>
</reference>
<evidence type="ECO:0000256" key="1">
    <source>
        <dbReference type="SAM" id="MobiDB-lite"/>
    </source>
</evidence>
<keyword evidence="3" id="KW-1185">Reference proteome</keyword>
<gene>
    <name evidence="2" type="ORF">TanjilG_30579</name>
</gene>
<sequence length="68" mass="7933">MKYFRKDKEGKSSRFSSIENPSLSSKKKPISAHELHYARKKAEVEDLKRKTFLPYKQGILGRMAGFTR</sequence>
<feature type="compositionally biased region" description="Basic and acidic residues" evidence="1">
    <location>
        <begin position="1"/>
        <end position="12"/>
    </location>
</feature>
<feature type="region of interest" description="Disordered" evidence="1">
    <location>
        <begin position="1"/>
        <end position="31"/>
    </location>
</feature>
<name>A0A4P1RNM0_LUPAN</name>
<feature type="compositionally biased region" description="Polar residues" evidence="1">
    <location>
        <begin position="13"/>
        <end position="24"/>
    </location>
</feature>
<dbReference type="PANTHER" id="PTHR33095:SF14">
    <property type="entry name" value="AR781"/>
    <property type="match status" value="1"/>
</dbReference>
<evidence type="ECO:0000313" key="3">
    <source>
        <dbReference type="Proteomes" id="UP000188354"/>
    </source>
</evidence>
<dbReference type="EMBL" id="CM007363">
    <property type="protein sequence ID" value="OIW14860.1"/>
    <property type="molecule type" value="Genomic_DNA"/>
</dbReference>